<dbReference type="CDD" id="cd04301">
    <property type="entry name" value="NAT_SF"/>
    <property type="match status" value="1"/>
</dbReference>
<keyword evidence="5" id="KW-1185">Reference proteome</keyword>
<dbReference type="EMBL" id="LSRP01000035">
    <property type="protein sequence ID" value="OJG00261.1"/>
    <property type="molecule type" value="Genomic_DNA"/>
</dbReference>
<evidence type="ECO:0000313" key="5">
    <source>
        <dbReference type="Proteomes" id="UP000182661"/>
    </source>
</evidence>
<protein>
    <submittedName>
        <fullName evidence="4">Acetyltransferase</fullName>
    </submittedName>
</protein>
<dbReference type="InterPro" id="IPR000182">
    <property type="entry name" value="GNAT_dom"/>
</dbReference>
<evidence type="ECO:0000259" key="3">
    <source>
        <dbReference type="PROSITE" id="PS51186"/>
    </source>
</evidence>
<dbReference type="AlphaFoldDB" id="A0A657LYC1"/>
<organism evidence="4 5">
    <name type="scientific">Pararhizobium antarcticum</name>
    <dbReference type="NCBI Taxonomy" id="1798805"/>
    <lineage>
        <taxon>Bacteria</taxon>
        <taxon>Pseudomonadati</taxon>
        <taxon>Pseudomonadota</taxon>
        <taxon>Alphaproteobacteria</taxon>
        <taxon>Hyphomicrobiales</taxon>
        <taxon>Rhizobiaceae</taxon>
        <taxon>Rhizobium/Agrobacterium group</taxon>
        <taxon>Pararhizobium</taxon>
    </lineage>
</organism>
<evidence type="ECO:0000256" key="2">
    <source>
        <dbReference type="ARBA" id="ARBA00023315"/>
    </source>
</evidence>
<dbReference type="Gene3D" id="3.40.630.30">
    <property type="match status" value="1"/>
</dbReference>
<dbReference type="InterPro" id="IPR016181">
    <property type="entry name" value="Acyl_CoA_acyltransferase"/>
</dbReference>
<dbReference type="PANTHER" id="PTHR43877:SF5">
    <property type="entry name" value="BLL8307 PROTEIN"/>
    <property type="match status" value="1"/>
</dbReference>
<reference evidence="4 5" key="1">
    <citation type="submission" date="2016-02" db="EMBL/GenBank/DDBJ databases">
        <title>Genome sequencing of a beta-galactosidase producing bacteria Rhizobium sp. 59.</title>
        <authorList>
            <person name="Wang D."/>
            <person name="Kot W."/>
            <person name="Qin Y."/>
            <person name="Hansen L."/>
            <person name="Naqvi K."/>
            <person name="Rensing C."/>
        </authorList>
    </citation>
    <scope>NUCLEOTIDE SEQUENCE [LARGE SCALE GENOMIC DNA]</scope>
    <source>
        <strain evidence="4 5">59</strain>
    </source>
</reference>
<gene>
    <name evidence="4" type="ORF">AX760_11095</name>
</gene>
<keyword evidence="2" id="KW-0012">Acyltransferase</keyword>
<dbReference type="Pfam" id="PF00583">
    <property type="entry name" value="Acetyltransf_1"/>
    <property type="match status" value="1"/>
</dbReference>
<dbReference type="SUPFAM" id="SSF55729">
    <property type="entry name" value="Acyl-CoA N-acyltransferases (Nat)"/>
    <property type="match status" value="1"/>
</dbReference>
<sequence length="171" mass="18647">MIFVRTAREVEVQLLSAIGLRAWEQAVFGLADVERMRRVAELAFLSFLRSHWAVTSVIESGGTPVGWGACEDQDGAISDLWIDPVVQGAGMGSRLLLHVEAEIVRAGFDDATTKTHAQNARAIGFFRKHGYSVNWLSTTYSAKLDRDVESIGLTKRLVADEPPGYGPGMGV</sequence>
<dbReference type="PANTHER" id="PTHR43877">
    <property type="entry name" value="AMINOALKYLPHOSPHONATE N-ACETYLTRANSFERASE-RELATED-RELATED"/>
    <property type="match status" value="1"/>
</dbReference>
<dbReference type="RefSeq" id="WP_071831698.1">
    <property type="nucleotide sequence ID" value="NZ_LSRP01000035.1"/>
</dbReference>
<evidence type="ECO:0000256" key="1">
    <source>
        <dbReference type="ARBA" id="ARBA00022679"/>
    </source>
</evidence>
<evidence type="ECO:0000313" key="4">
    <source>
        <dbReference type="EMBL" id="OJG00261.1"/>
    </source>
</evidence>
<dbReference type="GO" id="GO:0016747">
    <property type="term" value="F:acyltransferase activity, transferring groups other than amino-acyl groups"/>
    <property type="evidence" value="ECO:0007669"/>
    <property type="project" value="InterPro"/>
</dbReference>
<keyword evidence="1 4" id="KW-0808">Transferase</keyword>
<accession>A0A657LYC1</accession>
<dbReference type="Proteomes" id="UP000182661">
    <property type="component" value="Unassembled WGS sequence"/>
</dbReference>
<dbReference type="PROSITE" id="PS51186">
    <property type="entry name" value="GNAT"/>
    <property type="match status" value="1"/>
</dbReference>
<dbReference type="InterPro" id="IPR050832">
    <property type="entry name" value="Bact_Acetyltransf"/>
</dbReference>
<name>A0A657LYC1_9HYPH</name>
<feature type="domain" description="N-acetyltransferase" evidence="3">
    <location>
        <begin position="2"/>
        <end position="158"/>
    </location>
</feature>
<proteinExistence type="predicted"/>
<dbReference type="OrthoDB" id="9811979at2"/>
<comment type="caution">
    <text evidence="4">The sequence shown here is derived from an EMBL/GenBank/DDBJ whole genome shotgun (WGS) entry which is preliminary data.</text>
</comment>